<accession>B7JXZ8</accession>
<organism evidence="2 3">
    <name type="scientific">Rippkaea orientalis (strain PCC 8801 / RF-1)</name>
    <name type="common">Cyanothece sp. (strain PCC 8801)</name>
    <dbReference type="NCBI Taxonomy" id="41431"/>
    <lineage>
        <taxon>Bacteria</taxon>
        <taxon>Bacillati</taxon>
        <taxon>Cyanobacteriota</taxon>
        <taxon>Cyanophyceae</taxon>
        <taxon>Oscillatoriophycideae</taxon>
        <taxon>Chroococcales</taxon>
        <taxon>Aphanothecaceae</taxon>
        <taxon>Rippkaea</taxon>
        <taxon>Rippkaea orientalis</taxon>
    </lineage>
</organism>
<keyword evidence="3" id="KW-1185">Reference proteome</keyword>
<feature type="region of interest" description="Disordered" evidence="1">
    <location>
        <begin position="1"/>
        <end position="20"/>
    </location>
</feature>
<dbReference type="RefSeq" id="WP_012595234.1">
    <property type="nucleotide sequence ID" value="NC_011726.1"/>
</dbReference>
<gene>
    <name evidence="2" type="ordered locus">PCC8801_1924</name>
</gene>
<sequence>MLKPNLKVQPQGTHLDTIPDPWEIPSVTDSLSTSTKVAETSVKIEKHPLIKAASNPDALRITSPKYNPEQALLGDWLKLKAQGTQELTIQLIEALGLLYLLESPA</sequence>
<dbReference type="KEGG" id="cyp:PCC8801_1924"/>
<dbReference type="eggNOG" id="ENOG502ZH08">
    <property type="taxonomic scope" value="Bacteria"/>
</dbReference>
<dbReference type="STRING" id="41431.PCC8801_1924"/>
<dbReference type="HOGENOM" id="CLU_2207617_0_0_3"/>
<proteinExistence type="predicted"/>
<reference evidence="3" key="1">
    <citation type="journal article" date="2011" name="MBio">
        <title>Novel metabolic attributes of the genus Cyanothece, comprising a group of unicellular nitrogen-fixing Cyanobacteria.</title>
        <authorList>
            <person name="Bandyopadhyay A."/>
            <person name="Elvitigala T."/>
            <person name="Welsh E."/>
            <person name="Stockel J."/>
            <person name="Liberton M."/>
            <person name="Min H."/>
            <person name="Sherman L.A."/>
            <person name="Pakrasi H.B."/>
        </authorList>
    </citation>
    <scope>NUCLEOTIDE SEQUENCE [LARGE SCALE GENOMIC DNA]</scope>
    <source>
        <strain evidence="3">PCC 8801</strain>
    </source>
</reference>
<dbReference type="AlphaFoldDB" id="B7JXZ8"/>
<evidence type="ECO:0000256" key="1">
    <source>
        <dbReference type="SAM" id="MobiDB-lite"/>
    </source>
</evidence>
<dbReference type="EMBL" id="CP001287">
    <property type="protein sequence ID" value="ACK65962.1"/>
    <property type="molecule type" value="Genomic_DNA"/>
</dbReference>
<dbReference type="Proteomes" id="UP000008204">
    <property type="component" value="Chromosome"/>
</dbReference>
<protein>
    <submittedName>
        <fullName evidence="2">Uncharacterized protein</fullName>
    </submittedName>
</protein>
<evidence type="ECO:0000313" key="3">
    <source>
        <dbReference type="Proteomes" id="UP000008204"/>
    </source>
</evidence>
<evidence type="ECO:0000313" key="2">
    <source>
        <dbReference type="EMBL" id="ACK65962.1"/>
    </source>
</evidence>
<name>B7JXZ8_RIPO1</name>